<keyword evidence="2" id="KW-1185">Reference proteome</keyword>
<reference evidence="1" key="2">
    <citation type="submission" date="2023-05" db="EMBL/GenBank/DDBJ databases">
        <authorList>
            <person name="Fouks B."/>
        </authorList>
    </citation>
    <scope>NUCLEOTIDE SEQUENCE</scope>
    <source>
        <strain evidence="1">Stay&amp;Tobe</strain>
        <tissue evidence="1">Testes</tissue>
    </source>
</reference>
<organism evidence="1 2">
    <name type="scientific">Diploptera punctata</name>
    <name type="common">Pacific beetle cockroach</name>
    <dbReference type="NCBI Taxonomy" id="6984"/>
    <lineage>
        <taxon>Eukaryota</taxon>
        <taxon>Metazoa</taxon>
        <taxon>Ecdysozoa</taxon>
        <taxon>Arthropoda</taxon>
        <taxon>Hexapoda</taxon>
        <taxon>Insecta</taxon>
        <taxon>Pterygota</taxon>
        <taxon>Neoptera</taxon>
        <taxon>Polyneoptera</taxon>
        <taxon>Dictyoptera</taxon>
        <taxon>Blattodea</taxon>
        <taxon>Blaberoidea</taxon>
        <taxon>Blaberidae</taxon>
        <taxon>Diplopterinae</taxon>
        <taxon>Diploptera</taxon>
    </lineage>
</organism>
<proteinExistence type="predicted"/>
<evidence type="ECO:0000313" key="2">
    <source>
        <dbReference type="Proteomes" id="UP001233999"/>
    </source>
</evidence>
<evidence type="ECO:0000313" key="1">
    <source>
        <dbReference type="EMBL" id="KAJ9574319.1"/>
    </source>
</evidence>
<dbReference type="EMBL" id="JASPKZ010010484">
    <property type="protein sequence ID" value="KAJ9574319.1"/>
    <property type="molecule type" value="Genomic_DNA"/>
</dbReference>
<comment type="caution">
    <text evidence="1">The sequence shown here is derived from an EMBL/GenBank/DDBJ whole genome shotgun (WGS) entry which is preliminary data.</text>
</comment>
<name>A0AAD8E2I2_DIPPU</name>
<gene>
    <name evidence="1" type="ORF">L9F63_026037</name>
</gene>
<dbReference type="AlphaFoldDB" id="A0AAD8E2I2"/>
<feature type="non-terminal residue" evidence="1">
    <location>
        <position position="1"/>
    </location>
</feature>
<protein>
    <submittedName>
        <fullName evidence="1">Uncharacterized protein</fullName>
    </submittedName>
</protein>
<sequence length="88" mass="10089">KSSLLEGLALARMRKQRRQLWRRSTLAHKNQPAKLHSLSVTVSPSKFLKHNSMKNLTSFLVIYHIQQSHVLYTSHMLPVNVTVIVTEG</sequence>
<feature type="non-terminal residue" evidence="1">
    <location>
        <position position="88"/>
    </location>
</feature>
<dbReference type="Proteomes" id="UP001233999">
    <property type="component" value="Unassembled WGS sequence"/>
</dbReference>
<reference evidence="1" key="1">
    <citation type="journal article" date="2023" name="IScience">
        <title>Live-bearing cockroach genome reveals convergent evolutionary mechanisms linked to viviparity in insects and beyond.</title>
        <authorList>
            <person name="Fouks B."/>
            <person name="Harrison M.C."/>
            <person name="Mikhailova A.A."/>
            <person name="Marchal E."/>
            <person name="English S."/>
            <person name="Carruthers M."/>
            <person name="Jennings E.C."/>
            <person name="Chiamaka E.L."/>
            <person name="Frigard R.A."/>
            <person name="Pippel M."/>
            <person name="Attardo G.M."/>
            <person name="Benoit J.B."/>
            <person name="Bornberg-Bauer E."/>
            <person name="Tobe S.S."/>
        </authorList>
    </citation>
    <scope>NUCLEOTIDE SEQUENCE</scope>
    <source>
        <strain evidence="1">Stay&amp;Tobe</strain>
    </source>
</reference>
<accession>A0AAD8E2I2</accession>